<dbReference type="PATRIC" id="fig|1503.3.peg.3135"/>
<evidence type="ECO:0000256" key="8">
    <source>
        <dbReference type="SAM" id="Phobius"/>
    </source>
</evidence>
<dbReference type="EMBL" id="LGSS01000007">
    <property type="protein sequence ID" value="KNF08514.1"/>
    <property type="molecule type" value="Genomic_DNA"/>
</dbReference>
<dbReference type="PANTHER" id="PTHR42810:SF4">
    <property type="entry name" value="URIC ACID TRANSPORTER UACT"/>
    <property type="match status" value="1"/>
</dbReference>
<evidence type="ECO:0000256" key="2">
    <source>
        <dbReference type="ARBA" id="ARBA00008821"/>
    </source>
</evidence>
<dbReference type="InterPro" id="IPR006042">
    <property type="entry name" value="Xan_ur_permease"/>
</dbReference>
<feature type="transmembrane region" description="Helical" evidence="8">
    <location>
        <begin position="58"/>
        <end position="81"/>
    </location>
</feature>
<dbReference type="GO" id="GO:0005886">
    <property type="term" value="C:plasma membrane"/>
    <property type="evidence" value="ECO:0007669"/>
    <property type="project" value="UniProtKB-SubCell"/>
</dbReference>
<dbReference type="NCBIfam" id="NF037981">
    <property type="entry name" value="NCS2_1"/>
    <property type="match status" value="1"/>
</dbReference>
<dbReference type="AlphaFoldDB" id="A0A0L0WAH9"/>
<keyword evidence="7 8" id="KW-0472">Membrane</keyword>
<reference evidence="10" key="1">
    <citation type="submission" date="2015-07" db="EMBL/GenBank/DDBJ databases">
        <title>Draft genome sequence of the purine-degrading Gottschalkia purinilyticum DSM 1384 (formerly Clostridium purinilyticum).</title>
        <authorList>
            <person name="Poehlein A."/>
            <person name="Schiel-Bengelsdorf B."/>
            <person name="Bengelsdorf F.R."/>
            <person name="Daniel R."/>
            <person name="Duerre P."/>
        </authorList>
    </citation>
    <scope>NUCLEOTIDE SEQUENCE [LARGE SCALE GENOMIC DNA]</scope>
    <source>
        <strain evidence="10">DSM 1384</strain>
    </source>
</reference>
<feature type="transmembrane region" description="Helical" evidence="8">
    <location>
        <begin position="204"/>
        <end position="227"/>
    </location>
</feature>
<keyword evidence="4" id="KW-1003">Cell membrane</keyword>
<evidence type="ECO:0000256" key="3">
    <source>
        <dbReference type="ARBA" id="ARBA00022448"/>
    </source>
</evidence>
<feature type="transmembrane region" description="Helical" evidence="8">
    <location>
        <begin position="138"/>
        <end position="160"/>
    </location>
</feature>
<evidence type="ECO:0000256" key="1">
    <source>
        <dbReference type="ARBA" id="ARBA00004651"/>
    </source>
</evidence>
<keyword evidence="5 8" id="KW-0812">Transmembrane</keyword>
<keyword evidence="6 8" id="KW-1133">Transmembrane helix</keyword>
<keyword evidence="3" id="KW-0813">Transport</keyword>
<comment type="similarity">
    <text evidence="2">Belongs to the nucleobase:cation symporter-2 (NCS2) (TC 2.A.40) family.</text>
</comment>
<dbReference type="InterPro" id="IPR017588">
    <property type="entry name" value="UacT-like"/>
</dbReference>
<feature type="transmembrane region" description="Helical" evidence="8">
    <location>
        <begin position="384"/>
        <end position="402"/>
    </location>
</feature>
<evidence type="ECO:0000256" key="5">
    <source>
        <dbReference type="ARBA" id="ARBA00022692"/>
    </source>
</evidence>
<evidence type="ECO:0000313" key="9">
    <source>
        <dbReference type="EMBL" id="KNF08514.1"/>
    </source>
</evidence>
<feature type="transmembrane region" description="Helical" evidence="8">
    <location>
        <begin position="26"/>
        <end position="46"/>
    </location>
</feature>
<keyword evidence="10" id="KW-1185">Reference proteome</keyword>
<dbReference type="PROSITE" id="PS01116">
    <property type="entry name" value="XANTH_URACIL_PERMASE"/>
    <property type="match status" value="1"/>
</dbReference>
<evidence type="ECO:0000256" key="4">
    <source>
        <dbReference type="ARBA" id="ARBA00022475"/>
    </source>
</evidence>
<accession>A0A0L0WAH9</accession>
<dbReference type="NCBIfam" id="TIGR03173">
    <property type="entry name" value="pbuX"/>
    <property type="match status" value="1"/>
</dbReference>
<evidence type="ECO:0000256" key="6">
    <source>
        <dbReference type="ARBA" id="ARBA00022989"/>
    </source>
</evidence>
<dbReference type="RefSeq" id="WP_050355335.1">
    <property type="nucleotide sequence ID" value="NZ_LGSS01000007.1"/>
</dbReference>
<gene>
    <name evidence="9" type="primary">pbuX</name>
    <name evidence="9" type="ORF">CLPU_7c01420</name>
</gene>
<feature type="transmembrane region" description="Helical" evidence="8">
    <location>
        <begin position="356"/>
        <end position="377"/>
    </location>
</feature>
<dbReference type="OrthoDB" id="9805749at2"/>
<name>A0A0L0WAH9_GOTPU</name>
<dbReference type="PANTHER" id="PTHR42810">
    <property type="entry name" value="PURINE PERMEASE C1399.01C-RELATED"/>
    <property type="match status" value="1"/>
</dbReference>
<comment type="subcellular location">
    <subcellularLocation>
        <location evidence="1">Cell membrane</location>
        <topology evidence="1">Multi-pass membrane protein</topology>
    </subcellularLocation>
</comment>
<feature type="transmembrane region" description="Helical" evidence="8">
    <location>
        <begin position="172"/>
        <end position="192"/>
    </location>
</feature>
<protein>
    <submittedName>
        <fullName evidence="9">Xanthine permease</fullName>
    </submittedName>
</protein>
<organism evidence="9 10">
    <name type="scientific">Gottschalkia purinilytica</name>
    <name type="common">Clostridium purinilyticum</name>
    <dbReference type="NCBI Taxonomy" id="1503"/>
    <lineage>
        <taxon>Bacteria</taxon>
        <taxon>Bacillati</taxon>
        <taxon>Bacillota</taxon>
        <taxon>Tissierellia</taxon>
        <taxon>Tissierellales</taxon>
        <taxon>Gottschalkiaceae</taxon>
        <taxon>Gottschalkia</taxon>
    </lineage>
</organism>
<feature type="transmembrane region" description="Helical" evidence="8">
    <location>
        <begin position="111"/>
        <end position="131"/>
    </location>
</feature>
<feature type="transmembrane region" description="Helical" evidence="8">
    <location>
        <begin position="330"/>
        <end position="350"/>
    </location>
</feature>
<sequence length="438" mass="46165">MSGSSISNVKKENSLYEQDVPFLQKIILGFQHVLTMCPASLAVPLILGNALNLDSKTIAFLVSANLFTSGIAVLIQVIGIGKSIGSKLPIVLGSSFAPLGPMILIGEKEGLPVMFGAIIGSAILMFILSFFMDKILKLFPTAVVGSFVTLIGISLAPGAMKDLAGGEFSKSYGSTQSLLLGLFVLCVIILIGRFGKGIVKSLSLLIGMASGTIVGAFMGIVDFTPVLEAKWVQVITPFKFGVPKFQFGAIIIMTIFCIINMIQCIGVFSVLDEVTGNKTENDTKIKGIRAQTVSQAITGIFNSVPSTMFNENVGLLDLTKIKSRSVIRTAGIMLILLGIFPKFATIITIIPKPVLGGATLALFGVITSAGISILSNLDFSADNNFTVVGTSLAIGVGATFAPEIFKTLPQTLNMLFSNGLFTVSASAIILKLVLDHKG</sequence>
<feature type="transmembrane region" description="Helical" evidence="8">
    <location>
        <begin position="414"/>
        <end position="434"/>
    </location>
</feature>
<feature type="transmembrane region" description="Helical" evidence="8">
    <location>
        <begin position="247"/>
        <end position="271"/>
    </location>
</feature>
<dbReference type="Pfam" id="PF00860">
    <property type="entry name" value="Xan_ur_permease"/>
    <property type="match status" value="1"/>
</dbReference>
<dbReference type="NCBIfam" id="TIGR00801">
    <property type="entry name" value="ncs2"/>
    <property type="match status" value="1"/>
</dbReference>
<dbReference type="Proteomes" id="UP000037267">
    <property type="component" value="Unassembled WGS sequence"/>
</dbReference>
<evidence type="ECO:0000313" key="10">
    <source>
        <dbReference type="Proteomes" id="UP000037267"/>
    </source>
</evidence>
<dbReference type="STRING" id="1503.CLPU_7c01420"/>
<proteinExistence type="inferred from homology"/>
<dbReference type="GO" id="GO:0042907">
    <property type="term" value="F:xanthine transmembrane transporter activity"/>
    <property type="evidence" value="ECO:0007669"/>
    <property type="project" value="TreeGrafter"/>
</dbReference>
<comment type="caution">
    <text evidence="9">The sequence shown here is derived from an EMBL/GenBank/DDBJ whole genome shotgun (WGS) entry which is preliminary data.</text>
</comment>
<evidence type="ECO:0000256" key="7">
    <source>
        <dbReference type="ARBA" id="ARBA00023136"/>
    </source>
</evidence>
<dbReference type="InterPro" id="IPR006043">
    <property type="entry name" value="NCS2"/>
</dbReference>